<dbReference type="Pfam" id="PF07796">
    <property type="entry name" value="DUF1638"/>
    <property type="match status" value="1"/>
</dbReference>
<name>A0A8J7J6D0_9BACT</name>
<comment type="caution">
    <text evidence="2">The sequence shown here is derived from an EMBL/GenBank/DDBJ whole genome shotgun (WGS) entry which is preliminary data.</text>
</comment>
<protein>
    <submittedName>
        <fullName evidence="2">DUF1638 domain-containing protein</fullName>
    </submittedName>
</protein>
<proteinExistence type="predicted"/>
<organism evidence="2 3">
    <name type="scientific">Geomesophilobacter sediminis</name>
    <dbReference type="NCBI Taxonomy" id="2798584"/>
    <lineage>
        <taxon>Bacteria</taxon>
        <taxon>Pseudomonadati</taxon>
        <taxon>Thermodesulfobacteriota</taxon>
        <taxon>Desulfuromonadia</taxon>
        <taxon>Geobacterales</taxon>
        <taxon>Geobacteraceae</taxon>
        <taxon>Geomesophilobacter</taxon>
    </lineage>
</organism>
<sequence>MPVKIISCEVMKDEIAAVAPVDGVDIQFISMGLHKYPDRLREELQHQLDATVGYSRVVLAFGLCGGAARNLRPNGFTLTIPRVHDCIPLLLGSRERFAQLTDQEKGTFYYTRGWIEGMDRAQGDTSILSEYQRIKERFGEKKADSVVRRMYAAYTRILYVKTGVVEEERFLQRSRAVARLLGLNHEVTQGDLEYIRRIVNGPYDDADFINILPGEILDENLFGIYADQVPSLAPA</sequence>
<evidence type="ECO:0000313" key="2">
    <source>
        <dbReference type="EMBL" id="MBJ6724316.1"/>
    </source>
</evidence>
<keyword evidence="3" id="KW-1185">Reference proteome</keyword>
<dbReference type="InterPro" id="IPR012437">
    <property type="entry name" value="DUF1638"/>
</dbReference>
<feature type="domain" description="DUF1638" evidence="1">
    <location>
        <begin position="28"/>
        <end position="198"/>
    </location>
</feature>
<dbReference type="RefSeq" id="WP_199383151.1">
    <property type="nucleotide sequence ID" value="NZ_JAEMHM010000004.1"/>
</dbReference>
<dbReference type="EMBL" id="JAEMHM010000004">
    <property type="protein sequence ID" value="MBJ6724316.1"/>
    <property type="molecule type" value="Genomic_DNA"/>
</dbReference>
<evidence type="ECO:0000313" key="3">
    <source>
        <dbReference type="Proteomes" id="UP000636888"/>
    </source>
</evidence>
<reference evidence="2" key="1">
    <citation type="submission" date="2020-12" db="EMBL/GenBank/DDBJ databases">
        <title>Geomonas sp. Red875, isolated from river sediment.</title>
        <authorList>
            <person name="Xu Z."/>
            <person name="Zhang Z."/>
            <person name="Masuda Y."/>
            <person name="Itoh H."/>
            <person name="Senoo K."/>
        </authorList>
    </citation>
    <scope>NUCLEOTIDE SEQUENCE</scope>
    <source>
        <strain evidence="2">Red875</strain>
    </source>
</reference>
<dbReference type="AlphaFoldDB" id="A0A8J7J6D0"/>
<gene>
    <name evidence="2" type="ORF">JFN93_06325</name>
</gene>
<evidence type="ECO:0000259" key="1">
    <source>
        <dbReference type="Pfam" id="PF07796"/>
    </source>
</evidence>
<accession>A0A8J7J6D0</accession>
<dbReference type="Proteomes" id="UP000636888">
    <property type="component" value="Unassembled WGS sequence"/>
</dbReference>